<keyword evidence="2" id="KW-0503">Monooxygenase</keyword>
<organism evidence="2 3">
    <name type="scientific">Actinophytocola oryzae</name>
    <dbReference type="NCBI Taxonomy" id="502181"/>
    <lineage>
        <taxon>Bacteria</taxon>
        <taxon>Bacillati</taxon>
        <taxon>Actinomycetota</taxon>
        <taxon>Actinomycetes</taxon>
        <taxon>Pseudonocardiales</taxon>
        <taxon>Pseudonocardiaceae</taxon>
    </lineage>
</organism>
<dbReference type="SUPFAM" id="SSF54909">
    <property type="entry name" value="Dimeric alpha+beta barrel"/>
    <property type="match status" value="1"/>
</dbReference>
<keyword evidence="2" id="KW-0560">Oxidoreductase</keyword>
<dbReference type="EMBL" id="SOCP01000016">
    <property type="protein sequence ID" value="TDV43176.1"/>
    <property type="molecule type" value="Genomic_DNA"/>
</dbReference>
<proteinExistence type="predicted"/>
<name>A0A4R7V6K1_9PSEU</name>
<dbReference type="GO" id="GO:0005829">
    <property type="term" value="C:cytosol"/>
    <property type="evidence" value="ECO:0007669"/>
    <property type="project" value="TreeGrafter"/>
</dbReference>
<evidence type="ECO:0000313" key="3">
    <source>
        <dbReference type="Proteomes" id="UP000294927"/>
    </source>
</evidence>
<protein>
    <submittedName>
        <fullName evidence="2">Quinol monooxygenase YgiN</fullName>
    </submittedName>
</protein>
<dbReference type="InterPro" id="IPR011008">
    <property type="entry name" value="Dimeric_a/b-barrel"/>
</dbReference>
<dbReference type="Pfam" id="PF03992">
    <property type="entry name" value="ABM"/>
    <property type="match status" value="1"/>
</dbReference>
<reference evidence="2 3" key="1">
    <citation type="submission" date="2019-03" db="EMBL/GenBank/DDBJ databases">
        <title>Genomic Encyclopedia of Archaeal and Bacterial Type Strains, Phase II (KMG-II): from individual species to whole genera.</title>
        <authorList>
            <person name="Goeker M."/>
        </authorList>
    </citation>
    <scope>NUCLEOTIDE SEQUENCE [LARGE SCALE GENOMIC DNA]</scope>
    <source>
        <strain evidence="2 3">DSM 45499</strain>
    </source>
</reference>
<dbReference type="RefSeq" id="WP_133907075.1">
    <property type="nucleotide sequence ID" value="NZ_SOCP01000016.1"/>
</dbReference>
<dbReference type="PANTHER" id="PTHR33336:SF1">
    <property type="entry name" value="(4S)-4-HYDROXY-5-PHOSPHONOOXYPENTANE-2,3-DIONE ISOMERASE"/>
    <property type="match status" value="1"/>
</dbReference>
<dbReference type="InterPro" id="IPR050744">
    <property type="entry name" value="AI-2_Isomerase_LsrG"/>
</dbReference>
<comment type="caution">
    <text evidence="2">The sequence shown here is derived from an EMBL/GenBank/DDBJ whole genome shotgun (WGS) entry which is preliminary data.</text>
</comment>
<dbReference type="Gene3D" id="3.30.70.100">
    <property type="match status" value="1"/>
</dbReference>
<sequence length="102" mass="11348">MYQFLVSFTVQSGHRDHFVRAARKTARDSPANEPGAQRFEVIADEENPDLFYLNEVYTDLDAFNAHAAGPHFGAFFAEASTYTEGPTWLMKGTVVGDRTTTA</sequence>
<dbReference type="Proteomes" id="UP000294927">
    <property type="component" value="Unassembled WGS sequence"/>
</dbReference>
<gene>
    <name evidence="2" type="ORF">CLV71_116110</name>
</gene>
<evidence type="ECO:0000259" key="1">
    <source>
        <dbReference type="PROSITE" id="PS51725"/>
    </source>
</evidence>
<dbReference type="InterPro" id="IPR007138">
    <property type="entry name" value="ABM_dom"/>
</dbReference>
<dbReference type="PROSITE" id="PS51725">
    <property type="entry name" value="ABM"/>
    <property type="match status" value="1"/>
</dbReference>
<accession>A0A4R7V6K1</accession>
<dbReference type="PANTHER" id="PTHR33336">
    <property type="entry name" value="QUINOL MONOOXYGENASE YGIN-RELATED"/>
    <property type="match status" value="1"/>
</dbReference>
<dbReference type="AlphaFoldDB" id="A0A4R7V6K1"/>
<dbReference type="GO" id="GO:0004497">
    <property type="term" value="F:monooxygenase activity"/>
    <property type="evidence" value="ECO:0007669"/>
    <property type="project" value="UniProtKB-KW"/>
</dbReference>
<feature type="domain" description="ABM" evidence="1">
    <location>
        <begin position="2"/>
        <end position="94"/>
    </location>
</feature>
<dbReference type="OrthoDB" id="3695636at2"/>
<evidence type="ECO:0000313" key="2">
    <source>
        <dbReference type="EMBL" id="TDV43176.1"/>
    </source>
</evidence>
<keyword evidence="3" id="KW-1185">Reference proteome</keyword>